<reference evidence="2 3" key="1">
    <citation type="journal article" date="2012" name="Genome Biol.">
        <title>Genome and low-iron response of an oceanic diatom adapted to chronic iron limitation.</title>
        <authorList>
            <person name="Lommer M."/>
            <person name="Specht M."/>
            <person name="Roy A.S."/>
            <person name="Kraemer L."/>
            <person name="Andreson R."/>
            <person name="Gutowska M.A."/>
            <person name="Wolf J."/>
            <person name="Bergner S.V."/>
            <person name="Schilhabel M.B."/>
            <person name="Klostermeier U.C."/>
            <person name="Beiko R.G."/>
            <person name="Rosenstiel P."/>
            <person name="Hippler M."/>
            <person name="Laroche J."/>
        </authorList>
    </citation>
    <scope>NUCLEOTIDE SEQUENCE [LARGE SCALE GENOMIC DNA]</scope>
    <source>
        <strain evidence="2 3">CCMP1005</strain>
    </source>
</reference>
<sequence length="39" mass="3977">MKSKASIILLTLAVAAAPAALASEEQGTFTAAGRLVEFK</sequence>
<comment type="caution">
    <text evidence="2">The sequence shown here is derived from an EMBL/GenBank/DDBJ whole genome shotgun (WGS) entry which is preliminary data.</text>
</comment>
<feature type="non-terminal residue" evidence="2">
    <location>
        <position position="39"/>
    </location>
</feature>
<name>K0RFJ0_THAOC</name>
<dbReference type="AlphaFoldDB" id="K0RFJ0"/>
<feature type="signal peptide" evidence="1">
    <location>
        <begin position="1"/>
        <end position="22"/>
    </location>
</feature>
<keyword evidence="1" id="KW-0732">Signal</keyword>
<dbReference type="EMBL" id="AGNL01048592">
    <property type="protein sequence ID" value="EJK45342.1"/>
    <property type="molecule type" value="Genomic_DNA"/>
</dbReference>
<evidence type="ECO:0000256" key="1">
    <source>
        <dbReference type="SAM" id="SignalP"/>
    </source>
</evidence>
<accession>K0RFJ0</accession>
<organism evidence="2 3">
    <name type="scientific">Thalassiosira oceanica</name>
    <name type="common">Marine diatom</name>
    <dbReference type="NCBI Taxonomy" id="159749"/>
    <lineage>
        <taxon>Eukaryota</taxon>
        <taxon>Sar</taxon>
        <taxon>Stramenopiles</taxon>
        <taxon>Ochrophyta</taxon>
        <taxon>Bacillariophyta</taxon>
        <taxon>Coscinodiscophyceae</taxon>
        <taxon>Thalassiosirophycidae</taxon>
        <taxon>Thalassiosirales</taxon>
        <taxon>Thalassiosiraceae</taxon>
        <taxon>Thalassiosira</taxon>
    </lineage>
</organism>
<evidence type="ECO:0000313" key="3">
    <source>
        <dbReference type="Proteomes" id="UP000266841"/>
    </source>
</evidence>
<evidence type="ECO:0000313" key="2">
    <source>
        <dbReference type="EMBL" id="EJK45342.1"/>
    </source>
</evidence>
<keyword evidence="3" id="KW-1185">Reference proteome</keyword>
<proteinExistence type="predicted"/>
<gene>
    <name evidence="2" type="ORF">THAOC_36045</name>
</gene>
<protein>
    <submittedName>
        <fullName evidence="2">Uncharacterized protein</fullName>
    </submittedName>
</protein>
<feature type="chain" id="PRO_5003836270" evidence="1">
    <location>
        <begin position="23"/>
        <end position="39"/>
    </location>
</feature>
<dbReference type="Proteomes" id="UP000266841">
    <property type="component" value="Unassembled WGS sequence"/>
</dbReference>